<feature type="transmembrane region" description="Helical" evidence="1">
    <location>
        <begin position="62"/>
        <end position="84"/>
    </location>
</feature>
<reference evidence="4" key="1">
    <citation type="journal article" date="2008" name="Genome Res.">
        <title>The genome of Pelotomaculum thermopropionicum reveals niche-associated evolution in anaerobic microbiota.</title>
        <authorList>
            <person name="Kosaka T."/>
            <person name="Kato S."/>
            <person name="Shimoyama T."/>
            <person name="Ishii S."/>
            <person name="Abe T."/>
            <person name="Watanabe K."/>
        </authorList>
    </citation>
    <scope>NUCLEOTIDE SEQUENCE [LARGE SCALE GENOMIC DNA]</scope>
    <source>
        <strain evidence="4">DSM 13744 / JCM 10971 / SI</strain>
    </source>
</reference>
<keyword evidence="1" id="KW-0812">Transmembrane</keyword>
<organism evidence="3 4">
    <name type="scientific">Pelotomaculum thermopropionicum (strain DSM 13744 / JCM 10971 / SI)</name>
    <dbReference type="NCBI Taxonomy" id="370438"/>
    <lineage>
        <taxon>Bacteria</taxon>
        <taxon>Bacillati</taxon>
        <taxon>Bacillota</taxon>
        <taxon>Clostridia</taxon>
        <taxon>Eubacteriales</taxon>
        <taxon>Desulfotomaculaceae</taxon>
        <taxon>Pelotomaculum</taxon>
    </lineage>
</organism>
<keyword evidence="1" id="KW-0472">Membrane</keyword>
<dbReference type="KEGG" id="pth:PTH_1749"/>
<feature type="domain" description="Nucleoside transporter/FeoB GTPase Gate" evidence="2">
    <location>
        <begin position="57"/>
        <end position="156"/>
    </location>
</feature>
<dbReference type="NCBIfam" id="TIGR02871">
    <property type="entry name" value="spore_ylbJ"/>
    <property type="match status" value="1"/>
</dbReference>
<feature type="transmembrane region" description="Helical" evidence="1">
    <location>
        <begin position="230"/>
        <end position="248"/>
    </location>
</feature>
<evidence type="ECO:0000313" key="4">
    <source>
        <dbReference type="Proteomes" id="UP000006556"/>
    </source>
</evidence>
<feature type="transmembrane region" description="Helical" evidence="1">
    <location>
        <begin position="343"/>
        <end position="361"/>
    </location>
</feature>
<accession>A5D1F3</accession>
<feature type="transmembrane region" description="Helical" evidence="1">
    <location>
        <begin position="306"/>
        <end position="331"/>
    </location>
</feature>
<feature type="transmembrane region" description="Helical" evidence="1">
    <location>
        <begin position="260"/>
        <end position="286"/>
    </location>
</feature>
<proteinExistence type="predicted"/>
<feature type="transmembrane region" description="Helical" evidence="1">
    <location>
        <begin position="144"/>
        <end position="170"/>
    </location>
</feature>
<gene>
    <name evidence="3" type="ordered locus">PTH_1749</name>
</gene>
<evidence type="ECO:0000313" key="3">
    <source>
        <dbReference type="EMBL" id="BAF59930.1"/>
    </source>
</evidence>
<dbReference type="STRING" id="370438.PTH_1749"/>
<keyword evidence="1" id="KW-1133">Transmembrane helix</keyword>
<evidence type="ECO:0000256" key="1">
    <source>
        <dbReference type="SAM" id="Phobius"/>
    </source>
</evidence>
<feature type="transmembrane region" description="Helical" evidence="1">
    <location>
        <begin position="22"/>
        <end position="42"/>
    </location>
</feature>
<dbReference type="AlphaFoldDB" id="A5D1F3"/>
<dbReference type="HOGENOM" id="CLU_051469_1_0_9"/>
<evidence type="ECO:0000259" key="2">
    <source>
        <dbReference type="Pfam" id="PF07670"/>
    </source>
</evidence>
<dbReference type="EMBL" id="AP009389">
    <property type="protein sequence ID" value="BAF59930.1"/>
    <property type="molecule type" value="Genomic_DNA"/>
</dbReference>
<dbReference type="Proteomes" id="UP000006556">
    <property type="component" value="Chromosome"/>
</dbReference>
<name>A5D1F3_PELTS</name>
<dbReference type="InterPro" id="IPR014226">
    <property type="entry name" value="Spore_IM_YlbJ"/>
</dbReference>
<sequence length="420" mass="44669">MNAVAGLHPNYRKSLRKDAARLFWTACTLALVAGMVTSPHIAFEGAVAGLKTWWNIVFPALLPFFIASEMLMSLGVVHFMGVLLEPVMRPLFNVPGTGSFVVAIGYTSGCPIGSAVTARLRSEGLCTRIEAERLMSFTNNSSPLFMLVAVAVGMFNNPGLGVIIAGAHYLSNLTLGLALRFYAPNDPERIPESPVKSKGLVNLAFRRLLEVQRQENRTPGKIIGDAVRNAVTALLNIGGFIILFAVLIRMLDAAGIIDALAACLGVVLLPLGFSPEILPAIGSGIFEMTIGSKLASEAAVPLDQQVAAVGIILAWSGLSVHAQAASMIAGTDIRMYPFILSRLAHASLAGLYTYAACRWAGPLEELGAPAFAAAAKIHPANLFWANLKTFACFAAVLATIILLALIIHLACALIPFPRRR</sequence>
<feature type="transmembrane region" description="Helical" evidence="1">
    <location>
        <begin position="393"/>
        <end position="416"/>
    </location>
</feature>
<dbReference type="eggNOG" id="COG3314">
    <property type="taxonomic scope" value="Bacteria"/>
</dbReference>
<protein>
    <submittedName>
        <fullName evidence="3">Uncharacterized protein conserved in bacteria</fullName>
    </submittedName>
</protein>
<dbReference type="Pfam" id="PF07670">
    <property type="entry name" value="Gate"/>
    <property type="match status" value="1"/>
</dbReference>
<keyword evidence="4" id="KW-1185">Reference proteome</keyword>
<dbReference type="InterPro" id="IPR011642">
    <property type="entry name" value="Gate_dom"/>
</dbReference>